<proteinExistence type="predicted"/>
<protein>
    <submittedName>
        <fullName evidence="1">Uncharacterized protein</fullName>
    </submittedName>
</protein>
<keyword evidence="2" id="KW-1185">Reference proteome</keyword>
<accession>A0A9Q1EPC1</accession>
<sequence>MREQASRTRINGDRQDIEIPRKLVGVGHMSWCYGLNKLCGKKTSSRVKSGIDPETQT</sequence>
<reference evidence="1" key="1">
    <citation type="journal article" date="2023" name="Science">
        <title>Genome structures resolve the early diversification of teleost fishes.</title>
        <authorList>
            <person name="Parey E."/>
            <person name="Louis A."/>
            <person name="Montfort J."/>
            <person name="Bouchez O."/>
            <person name="Roques C."/>
            <person name="Iampietro C."/>
            <person name="Lluch J."/>
            <person name="Castinel A."/>
            <person name="Donnadieu C."/>
            <person name="Desvignes T."/>
            <person name="Floi Bucao C."/>
            <person name="Jouanno E."/>
            <person name="Wen M."/>
            <person name="Mejri S."/>
            <person name="Dirks R."/>
            <person name="Jansen H."/>
            <person name="Henkel C."/>
            <person name="Chen W.J."/>
            <person name="Zahm M."/>
            <person name="Cabau C."/>
            <person name="Klopp C."/>
            <person name="Thompson A.W."/>
            <person name="Robinson-Rechavi M."/>
            <person name="Braasch I."/>
            <person name="Lecointre G."/>
            <person name="Bobe J."/>
            <person name="Postlethwait J.H."/>
            <person name="Berthelot C."/>
            <person name="Roest Crollius H."/>
            <person name="Guiguen Y."/>
        </authorList>
    </citation>
    <scope>NUCLEOTIDE SEQUENCE</scope>
    <source>
        <strain evidence="1">WJC10195</strain>
    </source>
</reference>
<evidence type="ECO:0000313" key="2">
    <source>
        <dbReference type="Proteomes" id="UP001152622"/>
    </source>
</evidence>
<gene>
    <name evidence="1" type="ORF">SKAU_G00323690</name>
</gene>
<name>A0A9Q1EPC1_SYNKA</name>
<dbReference type="EMBL" id="JAINUF010000014">
    <property type="protein sequence ID" value="KAJ8342441.1"/>
    <property type="molecule type" value="Genomic_DNA"/>
</dbReference>
<dbReference type="Proteomes" id="UP001152622">
    <property type="component" value="Chromosome 14"/>
</dbReference>
<comment type="caution">
    <text evidence="1">The sequence shown here is derived from an EMBL/GenBank/DDBJ whole genome shotgun (WGS) entry which is preliminary data.</text>
</comment>
<organism evidence="1 2">
    <name type="scientific">Synaphobranchus kaupii</name>
    <name type="common">Kaup's arrowtooth eel</name>
    <dbReference type="NCBI Taxonomy" id="118154"/>
    <lineage>
        <taxon>Eukaryota</taxon>
        <taxon>Metazoa</taxon>
        <taxon>Chordata</taxon>
        <taxon>Craniata</taxon>
        <taxon>Vertebrata</taxon>
        <taxon>Euteleostomi</taxon>
        <taxon>Actinopterygii</taxon>
        <taxon>Neopterygii</taxon>
        <taxon>Teleostei</taxon>
        <taxon>Anguilliformes</taxon>
        <taxon>Synaphobranchidae</taxon>
        <taxon>Synaphobranchus</taxon>
    </lineage>
</organism>
<dbReference type="AlphaFoldDB" id="A0A9Q1EPC1"/>
<evidence type="ECO:0000313" key="1">
    <source>
        <dbReference type="EMBL" id="KAJ8342441.1"/>
    </source>
</evidence>